<dbReference type="Proteomes" id="UP000326799">
    <property type="component" value="Unassembled WGS sequence"/>
</dbReference>
<keyword evidence="9" id="KW-1185">Reference proteome</keyword>
<evidence type="ECO:0000256" key="4">
    <source>
        <dbReference type="ARBA" id="ARBA00022898"/>
    </source>
</evidence>
<dbReference type="InterPro" id="IPR000634">
    <property type="entry name" value="Ser/Thr_deHydtase_PyrdxlP-BS"/>
</dbReference>
<evidence type="ECO:0000313" key="8">
    <source>
        <dbReference type="EMBL" id="KAB8219534.1"/>
    </source>
</evidence>
<dbReference type="SUPFAM" id="SSF51412">
    <property type="entry name" value="Inosine monophosphate dehydrogenase (IMPDH)"/>
    <property type="match status" value="1"/>
</dbReference>
<dbReference type="GO" id="GO:0004794">
    <property type="term" value="F:threonine deaminase activity"/>
    <property type="evidence" value="ECO:0007669"/>
    <property type="project" value="TreeGrafter"/>
</dbReference>
<sequence length="696" mass="73901">MSKALRLAMSLSRSYPWVANPFVVSAPMRVMSGPALAVAVSRAGGLGFLGPAVKTQDMLVDLEKVSTLVEEARKSSSAFSSTTNVLPVGVGFQLWSDDLATAVSGIQKFKPCAAWLFAPKGAEAKGLLKGSERPDVIVVQGSEAGGHGRHKDGLGLMTLLPEVVDALAGSQIPIFAAGGIADGRGAAAALCLGADGVVMGTRFLASEEARISRGYQGEIVRATDGAASTTRTLLYNHLRGTMGWPEPYMPRTIINKSFIEHQAGRSFDELKVEHDQALKAGDSGWGPEGRLATYAGASIGLIHNVKDAATIVHDVREQVLERLGPEGRLNIIQRKFPSYFYLCITKHPPFGYHRSPSIKRLITFALPFSLDTIENMQNSVYETAASAVQARNRIRSHIYQTPLIPSRVQGKSNNAKVLFKAENFQLTGSFKIRGAMSKMSGQPANGRLITASSGNHGIGAACAAQALSKDLTVVLPESVVPAKLEKIKSYGVNVILHGAETGLAEQYAQRLAASEFYTYISPYNDPDIVAGQGTIGLEILEQCEDVDNIFVAMGGGGLISGIGAVVKAFNPRTKIYGVSVINSKALAESMAAGHVVETEHRDTLADAVAGGIDTDTITLPLAMSVVDHVVECDENEIKAAMKTMAFDENMNIEGSAALALAGFNKVAGQLANQTSVIVLCGANFDKNVFRSVVLDI</sequence>
<proteinExistence type="predicted"/>
<comment type="cofactor">
    <cofactor evidence="1">
        <name>pyridoxal 5'-phosphate</name>
        <dbReference type="ChEBI" id="CHEBI:597326"/>
    </cofactor>
</comment>
<keyword evidence="3" id="KW-0288">FMN</keyword>
<dbReference type="GO" id="GO:0006565">
    <property type="term" value="P:L-serine catabolic process"/>
    <property type="evidence" value="ECO:0007669"/>
    <property type="project" value="TreeGrafter"/>
</dbReference>
<keyword evidence="4" id="KW-0663">Pyridoxal phosphate</keyword>
<dbReference type="Pfam" id="PF03060">
    <property type="entry name" value="NMO"/>
    <property type="match status" value="2"/>
</dbReference>
<dbReference type="PANTHER" id="PTHR48078">
    <property type="entry name" value="THREONINE DEHYDRATASE, MITOCHONDRIAL-RELATED"/>
    <property type="match status" value="1"/>
</dbReference>
<feature type="domain" description="Tryptophan synthase beta chain-like PALP" evidence="7">
    <location>
        <begin position="395"/>
        <end position="681"/>
    </location>
</feature>
<organism evidence="8 9">
    <name type="scientific">Aspergillus novoparasiticus</name>
    <dbReference type="NCBI Taxonomy" id="986946"/>
    <lineage>
        <taxon>Eukaryota</taxon>
        <taxon>Fungi</taxon>
        <taxon>Dikarya</taxon>
        <taxon>Ascomycota</taxon>
        <taxon>Pezizomycotina</taxon>
        <taxon>Eurotiomycetes</taxon>
        <taxon>Eurotiomycetidae</taxon>
        <taxon>Eurotiales</taxon>
        <taxon>Aspergillaceae</taxon>
        <taxon>Aspergillus</taxon>
        <taxon>Aspergillus subgen. Circumdati</taxon>
    </lineage>
</organism>
<evidence type="ECO:0000313" key="9">
    <source>
        <dbReference type="Proteomes" id="UP000326799"/>
    </source>
</evidence>
<dbReference type="EMBL" id="ML733437">
    <property type="protein sequence ID" value="KAB8219534.1"/>
    <property type="molecule type" value="Genomic_DNA"/>
</dbReference>
<keyword evidence="6" id="KW-0456">Lyase</keyword>
<dbReference type="InterPro" id="IPR013785">
    <property type="entry name" value="Aldolase_TIM"/>
</dbReference>
<dbReference type="GO" id="GO:0003941">
    <property type="term" value="F:L-serine ammonia-lyase activity"/>
    <property type="evidence" value="ECO:0007669"/>
    <property type="project" value="TreeGrafter"/>
</dbReference>
<dbReference type="InterPro" id="IPR004136">
    <property type="entry name" value="NMO"/>
</dbReference>
<dbReference type="InterPro" id="IPR050147">
    <property type="entry name" value="Ser/Thr_Dehydratase"/>
</dbReference>
<evidence type="ECO:0000256" key="5">
    <source>
        <dbReference type="ARBA" id="ARBA00023002"/>
    </source>
</evidence>
<dbReference type="PROSITE" id="PS00165">
    <property type="entry name" value="DEHYDRATASE_SER_THR"/>
    <property type="match status" value="1"/>
</dbReference>
<dbReference type="SUPFAM" id="SSF53686">
    <property type="entry name" value="Tryptophan synthase beta subunit-like PLP-dependent enzymes"/>
    <property type="match status" value="1"/>
</dbReference>
<keyword evidence="5" id="KW-0560">Oxidoreductase</keyword>
<name>A0A5N6ES29_9EURO</name>
<dbReference type="Gene3D" id="3.20.20.70">
    <property type="entry name" value="Aldolase class I"/>
    <property type="match status" value="1"/>
</dbReference>
<dbReference type="PANTHER" id="PTHR48078:SF6">
    <property type="entry name" value="L-THREONINE DEHYDRATASE CATABOLIC TDCB"/>
    <property type="match status" value="1"/>
</dbReference>
<evidence type="ECO:0000256" key="3">
    <source>
        <dbReference type="ARBA" id="ARBA00022643"/>
    </source>
</evidence>
<dbReference type="InterPro" id="IPR036052">
    <property type="entry name" value="TrpB-like_PALP_sf"/>
</dbReference>
<evidence type="ECO:0000256" key="6">
    <source>
        <dbReference type="ARBA" id="ARBA00023239"/>
    </source>
</evidence>
<dbReference type="AlphaFoldDB" id="A0A5N6ES29"/>
<dbReference type="CDD" id="cd01562">
    <property type="entry name" value="Thr-dehyd"/>
    <property type="match status" value="1"/>
</dbReference>
<dbReference type="GO" id="GO:0006567">
    <property type="term" value="P:L-threonine catabolic process"/>
    <property type="evidence" value="ECO:0007669"/>
    <property type="project" value="TreeGrafter"/>
</dbReference>
<gene>
    <name evidence="8" type="ORF">BDV33DRAFT_191827</name>
</gene>
<dbReference type="Gene3D" id="3.40.50.1100">
    <property type="match status" value="2"/>
</dbReference>
<dbReference type="GO" id="GO:0009097">
    <property type="term" value="P:isoleucine biosynthetic process"/>
    <property type="evidence" value="ECO:0007669"/>
    <property type="project" value="TreeGrafter"/>
</dbReference>
<keyword evidence="2" id="KW-0285">Flavoprotein</keyword>
<evidence type="ECO:0000256" key="2">
    <source>
        <dbReference type="ARBA" id="ARBA00022630"/>
    </source>
</evidence>
<protein>
    <submittedName>
        <fullName evidence="8">Tryptophan synthase beta subunit-like PLP-dependent enzyme</fullName>
    </submittedName>
</protein>
<accession>A0A5N6ES29</accession>
<dbReference type="InterPro" id="IPR001926">
    <property type="entry name" value="TrpB-like_PALP"/>
</dbReference>
<dbReference type="GO" id="GO:0018580">
    <property type="term" value="F:nitronate monooxygenase activity"/>
    <property type="evidence" value="ECO:0007669"/>
    <property type="project" value="InterPro"/>
</dbReference>
<evidence type="ECO:0000256" key="1">
    <source>
        <dbReference type="ARBA" id="ARBA00001933"/>
    </source>
</evidence>
<dbReference type="Pfam" id="PF00291">
    <property type="entry name" value="PALP"/>
    <property type="match status" value="1"/>
</dbReference>
<evidence type="ECO:0000259" key="7">
    <source>
        <dbReference type="Pfam" id="PF00291"/>
    </source>
</evidence>
<dbReference type="GO" id="GO:0030170">
    <property type="term" value="F:pyridoxal phosphate binding"/>
    <property type="evidence" value="ECO:0007669"/>
    <property type="project" value="InterPro"/>
</dbReference>
<dbReference type="CDD" id="cd04730">
    <property type="entry name" value="NPD_like"/>
    <property type="match status" value="1"/>
</dbReference>
<reference evidence="8 9" key="1">
    <citation type="submission" date="2019-04" db="EMBL/GenBank/DDBJ databases">
        <title>Fungal friends and foes A comparative genomics study of 23 Aspergillus species from section Flavi.</title>
        <authorList>
            <consortium name="DOE Joint Genome Institute"/>
            <person name="Kjaerbolling I."/>
            <person name="Vesth T.C."/>
            <person name="Frisvad J.C."/>
            <person name="Nybo J.L."/>
            <person name="Theobald S."/>
            <person name="Kildgaard S."/>
            <person name="Petersen T.I."/>
            <person name="Kuo A."/>
            <person name="Sato A."/>
            <person name="Lyhne E.K."/>
            <person name="Kogle M.E."/>
            <person name="Wiebenga A."/>
            <person name="Kun R.S."/>
            <person name="Lubbers R.J."/>
            <person name="Makela M.R."/>
            <person name="Barry K."/>
            <person name="Chovatia M."/>
            <person name="Clum A."/>
            <person name="Daum C."/>
            <person name="Haridas S."/>
            <person name="He G."/>
            <person name="LaButti K."/>
            <person name="Lipzen A."/>
            <person name="Mondo S."/>
            <person name="Pangilinan J."/>
            <person name="Riley R."/>
            <person name="Salamov A."/>
            <person name="Simmons B.A."/>
            <person name="Magnuson J.K."/>
            <person name="Henrissat B."/>
            <person name="Mortensen U.H."/>
            <person name="Larsen T.O."/>
            <person name="De vries R.P."/>
            <person name="Grigoriev I.V."/>
            <person name="Machida M."/>
            <person name="Baker S.E."/>
            <person name="Andersen M.R."/>
        </authorList>
    </citation>
    <scope>NUCLEOTIDE SEQUENCE [LARGE SCALE GENOMIC DNA]</scope>
    <source>
        <strain evidence="8 9">CBS 126849</strain>
    </source>
</reference>